<name>U1PL30_9EURY</name>
<dbReference type="HOGENOM" id="CLU_3130796_0_0_2"/>
<dbReference type="AlphaFoldDB" id="U1PL30"/>
<accession>U1PL30</accession>
<gene>
    <name evidence="1" type="ORF">J07HQW2_00816</name>
</gene>
<dbReference type="EMBL" id="KE356561">
    <property type="protein sequence ID" value="ERG94382.1"/>
    <property type="molecule type" value="Genomic_DNA"/>
</dbReference>
<dbReference type="Pfam" id="PF13549">
    <property type="entry name" value="ATP-grasp_5"/>
    <property type="match status" value="1"/>
</dbReference>
<reference evidence="1 2" key="1">
    <citation type="journal article" date="2013" name="PLoS ONE">
        <title>Assembly-driven community genomics of a hypersaline microbial ecosystem.</title>
        <authorList>
            <person name="Podell S."/>
            <person name="Ugalde J.A."/>
            <person name="Narasingarao P."/>
            <person name="Banfield J.F."/>
            <person name="Heidelberg K.B."/>
            <person name="Allen E.E."/>
        </authorList>
    </citation>
    <scope>NUCLEOTIDE SEQUENCE [LARGE SCALE GENOMIC DNA]</scope>
    <source>
        <strain evidence="2">J07HQW2</strain>
    </source>
</reference>
<dbReference type="Gene3D" id="3.30.470.20">
    <property type="entry name" value="ATP-grasp fold, B domain"/>
    <property type="match status" value="1"/>
</dbReference>
<dbReference type="RefSeq" id="WP_021053873.1">
    <property type="nucleotide sequence ID" value="NZ_KE356561.1"/>
</dbReference>
<evidence type="ECO:0000313" key="2">
    <source>
        <dbReference type="Proteomes" id="UP000030710"/>
    </source>
</evidence>
<protein>
    <submittedName>
        <fullName evidence="1">Uncharacterized protein</fullName>
    </submittedName>
</protein>
<proteinExistence type="predicted"/>
<dbReference type="Proteomes" id="UP000030710">
    <property type="component" value="Unassembled WGS sequence"/>
</dbReference>
<sequence>MSINAVVDLLIRVSDLATDADMIAELDLNPIVVTEDGPVALDTLVRTCE</sequence>
<evidence type="ECO:0000313" key="1">
    <source>
        <dbReference type="EMBL" id="ERG94382.1"/>
    </source>
</evidence>
<dbReference type="STRING" id="1238425.J07HQW2_00816"/>
<organism evidence="1 2">
    <name type="scientific">Haloquadratum walsbyi J07HQW2</name>
    <dbReference type="NCBI Taxonomy" id="1238425"/>
    <lineage>
        <taxon>Archaea</taxon>
        <taxon>Methanobacteriati</taxon>
        <taxon>Methanobacteriota</taxon>
        <taxon>Stenosarchaea group</taxon>
        <taxon>Halobacteria</taxon>
        <taxon>Halobacteriales</taxon>
        <taxon>Haloferacaceae</taxon>
        <taxon>Haloquadratum</taxon>
    </lineage>
</organism>